<sequence length="1804" mass="196802">MTIYFRLRVTSAVHLCMLLLLNSIKAQDVNWDITYLLNRRYEIARADEDFPIVIQPPVDGTLYHVPAMRLFPEAQLPNDNFFIHMLFKPQKESLERGVYLFSIRDPDNTLRLSVQVVHRSAYQVVLTYNPVESAEGEKSVDFSVPWTDAYWHLGIHFEQNQTKFYTSCSDTETVPYHTVPTTGILGTRLFRDGATFFALNSGLRSAPQYYVGMLKSFNFASTTDAVKQMCTKSEVPEGSGEGPLSIDFDPTFGNILVTDTSSEGTVVNDTMPPQEGRSSSMLIVSTESPAPVKPKEYKFRYRIIQDKQTAQTAVYDNREEKLLTEVELQENGLVRLPGGNLIAPGEDHEERYHIVSAAEDEYNISVYDRVSGEQVMGVESDSQGVIYLPDGDLIIKPSEILDRHVLVTDPRTGQPTVLDRRTGTKIIDAVVRPDGLIHLPDDQIVAPGSTTGQLYVVVPDPENGGNMAVYSTSSGQRIPGARVSGHGLITFDDGNLGILPSSDGARYETARDPMTGELVVLDRRTGGAIMGAVLEDSGLIRFANGTLAAPSITPPRPYLVAVDPTTSEHHVYDRMTGRRIENVKLEDNGILTLPNGQIISLPKQDGWRYIIHTKPDENTTWILDTRTGEPINGAILMENGLIQLSDGRLVAPGSDSAGRYMIVESDTLGQHPRVFDRITGDQLTDIVVDANGIISLPDGDMIISPSDTADRYLVVTDPKTGHQAVLDRRIGSKIEGARVGSDGLILLPSGDLVASKSETGQLYIVVPDDEHDGVMAVYNTSSGEKITGANVNNVGIITFNDGTFGIQPSMEGERYNIVNDPETGDLIVLDRRTGGAIHGAVLEDNGLIRFENGTLAAPRASHPASPYMVVTDHTTSELHVYDRLSGRRIEEATVDSQGVITLSDGRILFAPRQDGWRYIIHTKPDENTTWILDTRTGEPINGAILMENGLIQLSDGRLVAPGSDSAGRYMIVESDTLGQHPRVFDRITGDQLTDIVVDANGIISLPDGDMIISPSDTADRYLVVTDPKTGHQAVLDRRIGSKIEGARVGSDGLILLPSGDLVASKSETGQLYIVVPDDEHDGVMAVYNTSSGEKITGANVNNVGIITFNDGTFGIQPSMEGERYNIVNDPETGDLIVLDRRTGGAIHGAVLEDNGLIRFENGTLAAPRASHPASPYMVVTDHTTSELHVYDRLSGRRIEEATVDSQGVITLSDGRILFAPRQDGWRYIIHTKPDENTTWILDTRTGEPINGAILMENGLIQLSDGRLVAPGSDSAGRYMIVESDTLGQHPRVFDRITGDQIYNIEPVVEGVYRLPTGEYAVESSSNVDRYHLISGLHTGRNFIVDRRQGVVFSEGTQLPSGLVVLQSGKIIAPSSPDGSKLLVIYDSSGSVIDVFDRFTGDQLRNYKIHANGIIQLENGTFAISPTAVGDRFVVISLPDNGNLGVFDRRSGCQVPGEILGTSGFFRLPDRGIIALSNSSVGRFLLLNVSDLDTAVVFDRSTGFPLPGVEVLDNEIIKMPNGSLFIVQSGSESRFVVLRNVTGDQVFDRRTGESLPNARVLPSGLIRLDSGQLYATSHPGKFRYLVATLPHGSLASFDTHTGEQMHDAVVLEDGFILKQDGQIVAPGRVDGPRFVVRADPAGGHLTVFDSVSGLHVPDATVRSDGLIQFSNGVLFPTVHNTVGQGRYFVSRNSTTQTATVYDLVTGSQVPGVRVTEDGHYELRDGTRIKLVIEEKKPEPIKPKPLEPDLVISDREKIKEYDDRTAHIDPIKPGETQMTEDKNGDVARSQLEFMCLCGATLEAGST</sequence>
<name>A0A4S2LRJ4_OPIFE</name>
<feature type="signal peptide" evidence="1">
    <location>
        <begin position="1"/>
        <end position="26"/>
    </location>
</feature>
<feature type="chain" id="PRO_5020431123" description="Laminin G domain-containing protein" evidence="1">
    <location>
        <begin position="27"/>
        <end position="1804"/>
    </location>
</feature>
<evidence type="ECO:0000313" key="2">
    <source>
        <dbReference type="EMBL" id="TGZ66343.1"/>
    </source>
</evidence>
<dbReference type="InterPro" id="IPR013320">
    <property type="entry name" value="ConA-like_dom_sf"/>
</dbReference>
<evidence type="ECO:0000313" key="3">
    <source>
        <dbReference type="Proteomes" id="UP000308267"/>
    </source>
</evidence>
<dbReference type="Proteomes" id="UP000308267">
    <property type="component" value="Unassembled WGS sequence"/>
</dbReference>
<dbReference type="InterPro" id="IPR011044">
    <property type="entry name" value="Quino_amine_DH_bsu"/>
</dbReference>
<keyword evidence="3" id="KW-1185">Reference proteome</keyword>
<organism evidence="2 3">
    <name type="scientific">Opisthorchis felineus</name>
    <dbReference type="NCBI Taxonomy" id="147828"/>
    <lineage>
        <taxon>Eukaryota</taxon>
        <taxon>Metazoa</taxon>
        <taxon>Spiralia</taxon>
        <taxon>Lophotrochozoa</taxon>
        <taxon>Platyhelminthes</taxon>
        <taxon>Trematoda</taxon>
        <taxon>Digenea</taxon>
        <taxon>Opisthorchiida</taxon>
        <taxon>Opisthorchiata</taxon>
        <taxon>Opisthorchiidae</taxon>
        <taxon>Opisthorchis</taxon>
    </lineage>
</organism>
<dbReference type="InterPro" id="IPR015943">
    <property type="entry name" value="WD40/YVTN_repeat-like_dom_sf"/>
</dbReference>
<keyword evidence="1" id="KW-0732">Signal</keyword>
<evidence type="ECO:0000256" key="1">
    <source>
        <dbReference type="SAM" id="SignalP"/>
    </source>
</evidence>
<protein>
    <recommendedName>
        <fullName evidence="4">Laminin G domain-containing protein</fullName>
    </recommendedName>
</protein>
<dbReference type="SUPFAM" id="SSF49899">
    <property type="entry name" value="Concanavalin A-like lectins/glucanases"/>
    <property type="match status" value="1"/>
</dbReference>
<dbReference type="OrthoDB" id="5983381at2759"/>
<reference evidence="2 3" key="1">
    <citation type="journal article" date="2019" name="BMC Genomics">
        <title>New insights from Opisthorchis felineus genome: update on genomics of the epidemiologically important liver flukes.</title>
        <authorList>
            <person name="Ershov N.I."/>
            <person name="Mordvinov V.A."/>
            <person name="Prokhortchouk E.B."/>
            <person name="Pakharukova M.Y."/>
            <person name="Gunbin K.V."/>
            <person name="Ustyantsev K."/>
            <person name="Genaev M.A."/>
            <person name="Blinov A.G."/>
            <person name="Mazur A."/>
            <person name="Boulygina E."/>
            <person name="Tsygankova S."/>
            <person name="Khrameeva E."/>
            <person name="Chekanov N."/>
            <person name="Fan G."/>
            <person name="Xiao A."/>
            <person name="Zhang H."/>
            <person name="Xu X."/>
            <person name="Yang H."/>
            <person name="Solovyev V."/>
            <person name="Lee S.M."/>
            <person name="Liu X."/>
            <person name="Afonnikov D.A."/>
            <person name="Skryabin K.G."/>
        </authorList>
    </citation>
    <scope>NUCLEOTIDE SEQUENCE [LARGE SCALE GENOMIC DNA]</scope>
    <source>
        <strain evidence="2">AK-0245</strain>
        <tissue evidence="2">Whole organism</tissue>
    </source>
</reference>
<accession>A0A4S2LRJ4</accession>
<dbReference type="EMBL" id="SJOL01006456">
    <property type="protein sequence ID" value="TGZ66343.1"/>
    <property type="molecule type" value="Genomic_DNA"/>
</dbReference>
<dbReference type="SUPFAM" id="SSF63829">
    <property type="entry name" value="Calcium-dependent phosphotriesterase"/>
    <property type="match status" value="1"/>
</dbReference>
<dbReference type="SUPFAM" id="SSF50998">
    <property type="entry name" value="Quinoprotein alcohol dehydrogenase-like"/>
    <property type="match status" value="1"/>
</dbReference>
<dbReference type="SUPFAM" id="SSF50969">
    <property type="entry name" value="YVTN repeat-like/Quinoprotein amine dehydrogenase"/>
    <property type="match status" value="2"/>
</dbReference>
<evidence type="ECO:0008006" key="4">
    <source>
        <dbReference type="Google" id="ProtNLM"/>
    </source>
</evidence>
<proteinExistence type="predicted"/>
<dbReference type="SUPFAM" id="SSF69304">
    <property type="entry name" value="Tricorn protease N-terminal domain"/>
    <property type="match status" value="1"/>
</dbReference>
<comment type="caution">
    <text evidence="2">The sequence shown here is derived from an EMBL/GenBank/DDBJ whole genome shotgun (WGS) entry which is preliminary data.</text>
</comment>
<gene>
    <name evidence="2" type="ORF">CRM22_005376</name>
</gene>
<dbReference type="InterPro" id="IPR011047">
    <property type="entry name" value="Quinoprotein_ADH-like_sf"/>
</dbReference>
<dbReference type="Gene3D" id="2.130.10.10">
    <property type="entry name" value="YVTN repeat-like/Quinoprotein amine dehydrogenase"/>
    <property type="match status" value="3"/>
</dbReference>
<dbReference type="Gene3D" id="2.60.120.200">
    <property type="match status" value="1"/>
</dbReference>